<name>F1Z556_9SPHN</name>
<dbReference type="OrthoDB" id="9808669at2"/>
<evidence type="ECO:0000256" key="7">
    <source>
        <dbReference type="ARBA" id="ARBA00022692"/>
    </source>
</evidence>
<sequence>MKRVAITGVGMVSAAGHDVASSWEAVRDGVTAIRALHGIARQDYVSCRIAAQVADFDPASHFPARRLSALDRFSQFAVVAAREAFAQSGLERDSQDVREAACIVGVGVGGIGTLDDSYYRLYGEDTMRMHPLTVPRLMFNAAPSQVTIDLGIKGMSYAVGSACASGTHAIGQAFLMVRSGAVKVAVAGGSEACITAGTIAGWEALRVLSSDTCRPFSKNRNGLVLGEGAAMLVLEDFDHATARGATILAEVIGFGGNADAGDLTSPDETSIAAAMSLALRDAGLDPGQVGYINAHGTGTAINDQTEARAIRQVFGEAPPPVSSSKGVLGHCLGAAGAMEAVVTVMALARQVVPPTANCTEPDEALGIDMVPDGPREAHLGAAMSNSFAFGGLNAVLIFGKV</sequence>
<dbReference type="PANTHER" id="PTHR11712">
    <property type="entry name" value="POLYKETIDE SYNTHASE-RELATED"/>
    <property type="match status" value="1"/>
</dbReference>
<dbReference type="NCBIfam" id="NF005589">
    <property type="entry name" value="PRK07314.1"/>
    <property type="match status" value="1"/>
</dbReference>
<evidence type="ECO:0000256" key="10">
    <source>
        <dbReference type="ARBA" id="ARBA00037576"/>
    </source>
</evidence>
<evidence type="ECO:0000256" key="11">
    <source>
        <dbReference type="ARBA" id="ARBA00039445"/>
    </source>
</evidence>
<keyword evidence="8" id="KW-1133">Transmembrane helix</keyword>
<dbReference type="Proteomes" id="UP000004728">
    <property type="component" value="Unassembled WGS sequence"/>
</dbReference>
<dbReference type="InterPro" id="IPR016039">
    <property type="entry name" value="Thiolase-like"/>
</dbReference>
<dbReference type="Pfam" id="PF02801">
    <property type="entry name" value="Ketoacyl-synt_C"/>
    <property type="match status" value="1"/>
</dbReference>
<dbReference type="EMBL" id="AEWJ01000023">
    <property type="protein sequence ID" value="EGD60021.1"/>
    <property type="molecule type" value="Genomic_DNA"/>
</dbReference>
<evidence type="ECO:0000313" key="16">
    <source>
        <dbReference type="Proteomes" id="UP000004728"/>
    </source>
</evidence>
<dbReference type="PANTHER" id="PTHR11712:SF352">
    <property type="entry name" value="3-OXOACYL-[ACYL-CARRIER-PROTEIN] SYNTHASE"/>
    <property type="match status" value="1"/>
</dbReference>
<dbReference type="InterPro" id="IPR020841">
    <property type="entry name" value="PKS_Beta-ketoAc_synthase_dom"/>
</dbReference>
<keyword evidence="7" id="KW-0812">Transmembrane</keyword>
<evidence type="ECO:0000256" key="2">
    <source>
        <dbReference type="ARBA" id="ARBA00008467"/>
    </source>
</evidence>
<evidence type="ECO:0000256" key="5">
    <source>
        <dbReference type="ARBA" id="ARBA00022519"/>
    </source>
</evidence>
<dbReference type="HOGENOM" id="CLU_000022_69_2_5"/>
<dbReference type="CDD" id="cd00834">
    <property type="entry name" value="KAS_I_II"/>
    <property type="match status" value="1"/>
</dbReference>
<accession>F1Z556</accession>
<keyword evidence="9" id="KW-0472">Membrane</keyword>
<organism evidence="15 16">
    <name type="scientific">Novosphingobium nitrogenifigens DSM 19370</name>
    <dbReference type="NCBI Taxonomy" id="983920"/>
    <lineage>
        <taxon>Bacteria</taxon>
        <taxon>Pseudomonadati</taxon>
        <taxon>Pseudomonadota</taxon>
        <taxon>Alphaproteobacteria</taxon>
        <taxon>Sphingomonadales</taxon>
        <taxon>Sphingomonadaceae</taxon>
        <taxon>Novosphingobium</taxon>
    </lineage>
</organism>
<comment type="subcellular location">
    <subcellularLocation>
        <location evidence="1">Cell inner membrane</location>
    </subcellularLocation>
</comment>
<dbReference type="AlphaFoldDB" id="F1Z556"/>
<dbReference type="RefSeq" id="WP_008068916.1">
    <property type="nucleotide sequence ID" value="NZ_AQWK01000005.1"/>
</dbReference>
<comment type="function">
    <text evidence="10">Proposed to synthesize NOD factor fatty acyl chain. Involved in the synthesis of a highly unsaturated fatty acid moiety, which forms part of a lipo-oligosaccharide that is responsible for host specificity.</text>
</comment>
<keyword evidence="4" id="KW-1003">Cell membrane</keyword>
<reference evidence="15 16" key="1">
    <citation type="journal article" date="2012" name="J. Bacteriol.">
        <title>Draft Genome Sequence of Novosphingobium nitrogenifigens Y88T.</title>
        <authorList>
            <person name="Strabala T.J."/>
            <person name="Macdonald L."/>
            <person name="Liu V."/>
            <person name="Smit A.M."/>
        </authorList>
    </citation>
    <scope>NUCLEOTIDE SEQUENCE [LARGE SCALE GENOMIC DNA]</scope>
    <source>
        <strain evidence="15 16">DSM 19370</strain>
    </source>
</reference>
<dbReference type="GO" id="GO:0005886">
    <property type="term" value="C:plasma membrane"/>
    <property type="evidence" value="ECO:0007669"/>
    <property type="project" value="UniProtKB-SubCell"/>
</dbReference>
<dbReference type="Gene3D" id="3.40.47.10">
    <property type="match status" value="2"/>
</dbReference>
<dbReference type="PROSITE" id="PS00606">
    <property type="entry name" value="KS3_1"/>
    <property type="match status" value="1"/>
</dbReference>
<evidence type="ECO:0000256" key="6">
    <source>
        <dbReference type="ARBA" id="ARBA00022679"/>
    </source>
</evidence>
<keyword evidence="3" id="KW-0536">Nodulation</keyword>
<evidence type="ECO:0000256" key="1">
    <source>
        <dbReference type="ARBA" id="ARBA00004533"/>
    </source>
</evidence>
<dbReference type="SMART" id="SM00825">
    <property type="entry name" value="PKS_KS"/>
    <property type="match status" value="1"/>
</dbReference>
<proteinExistence type="inferred from homology"/>
<evidence type="ECO:0000256" key="13">
    <source>
        <dbReference type="RuleBase" id="RU003694"/>
    </source>
</evidence>
<evidence type="ECO:0000313" key="15">
    <source>
        <dbReference type="EMBL" id="EGD60021.1"/>
    </source>
</evidence>
<evidence type="ECO:0000256" key="3">
    <source>
        <dbReference type="ARBA" id="ARBA00022458"/>
    </source>
</evidence>
<dbReference type="PROSITE" id="PS52004">
    <property type="entry name" value="KS3_2"/>
    <property type="match status" value="1"/>
</dbReference>
<dbReference type="SUPFAM" id="SSF53901">
    <property type="entry name" value="Thiolase-like"/>
    <property type="match status" value="2"/>
</dbReference>
<dbReference type="InParanoid" id="F1Z556"/>
<gene>
    <name evidence="15" type="ORF">Y88_1895</name>
</gene>
<comment type="similarity">
    <text evidence="2 13">Belongs to the thiolase-like superfamily. Beta-ketoacyl-ACP synthases family.</text>
</comment>
<dbReference type="InterPro" id="IPR018201">
    <property type="entry name" value="Ketoacyl_synth_AS"/>
</dbReference>
<evidence type="ECO:0000256" key="9">
    <source>
        <dbReference type="ARBA" id="ARBA00023136"/>
    </source>
</evidence>
<evidence type="ECO:0000259" key="14">
    <source>
        <dbReference type="PROSITE" id="PS52004"/>
    </source>
</evidence>
<feature type="domain" description="Ketosynthase family 3 (KS3)" evidence="14">
    <location>
        <begin position="1"/>
        <end position="400"/>
    </location>
</feature>
<dbReference type="InterPro" id="IPR014030">
    <property type="entry name" value="Ketoacyl_synth_N"/>
</dbReference>
<keyword evidence="16" id="KW-1185">Reference proteome</keyword>
<keyword evidence="5" id="KW-0997">Cell inner membrane</keyword>
<keyword evidence="6 13" id="KW-0808">Transferase</keyword>
<dbReference type="Pfam" id="PF00109">
    <property type="entry name" value="ketoacyl-synt"/>
    <property type="match status" value="1"/>
</dbReference>
<protein>
    <recommendedName>
        <fullName evidence="11">Nodulation protein E</fullName>
    </recommendedName>
    <alternativeName>
        <fullName evidence="12">Host-specificity of nodulation protein B</fullName>
    </alternativeName>
</protein>
<dbReference type="GO" id="GO:0004315">
    <property type="term" value="F:3-oxoacyl-[acyl-carrier-protein] synthase activity"/>
    <property type="evidence" value="ECO:0007669"/>
    <property type="project" value="InterPro"/>
</dbReference>
<dbReference type="STRING" id="983920.Y88_1895"/>
<dbReference type="InterPro" id="IPR000794">
    <property type="entry name" value="Beta-ketoacyl_synthase"/>
</dbReference>
<comment type="caution">
    <text evidence="15">The sequence shown here is derived from an EMBL/GenBank/DDBJ whole genome shotgun (WGS) entry which is preliminary data.</text>
</comment>
<evidence type="ECO:0000256" key="8">
    <source>
        <dbReference type="ARBA" id="ARBA00022989"/>
    </source>
</evidence>
<dbReference type="eggNOG" id="COG0304">
    <property type="taxonomic scope" value="Bacteria"/>
</dbReference>
<evidence type="ECO:0000256" key="4">
    <source>
        <dbReference type="ARBA" id="ARBA00022475"/>
    </source>
</evidence>
<dbReference type="GO" id="GO:0006633">
    <property type="term" value="P:fatty acid biosynthetic process"/>
    <property type="evidence" value="ECO:0007669"/>
    <property type="project" value="InterPro"/>
</dbReference>
<dbReference type="InterPro" id="IPR014031">
    <property type="entry name" value="Ketoacyl_synth_C"/>
</dbReference>
<evidence type="ECO:0000256" key="12">
    <source>
        <dbReference type="ARBA" id="ARBA00041756"/>
    </source>
</evidence>